<dbReference type="GO" id="GO:0034361">
    <property type="term" value="C:very-low-density lipoprotein particle"/>
    <property type="evidence" value="ECO:0007669"/>
    <property type="project" value="TreeGrafter"/>
</dbReference>
<keyword evidence="7 16" id="KW-0732">Signal</keyword>
<evidence type="ECO:0000256" key="8">
    <source>
        <dbReference type="ARBA" id="ARBA00022737"/>
    </source>
</evidence>
<evidence type="ECO:0000256" key="4">
    <source>
        <dbReference type="ARBA" id="ARBA00022525"/>
    </source>
</evidence>
<dbReference type="EMBL" id="RHFK02000680">
    <property type="protein sequence ID" value="TWW53431.1"/>
    <property type="molecule type" value="Genomic_DNA"/>
</dbReference>
<dbReference type="GO" id="GO:0034364">
    <property type="term" value="C:high-density lipoprotein particle"/>
    <property type="evidence" value="ECO:0007669"/>
    <property type="project" value="UniProtKB-KW"/>
</dbReference>
<dbReference type="GO" id="GO:0042627">
    <property type="term" value="C:chylomicron"/>
    <property type="evidence" value="ECO:0007669"/>
    <property type="project" value="TreeGrafter"/>
</dbReference>
<evidence type="ECO:0000256" key="5">
    <source>
        <dbReference type="ARBA" id="ARBA00022530"/>
    </source>
</evidence>
<evidence type="ECO:0000313" key="18">
    <source>
        <dbReference type="Proteomes" id="UP000324091"/>
    </source>
</evidence>
<keyword evidence="6" id="KW-0153">Cholesterol metabolism</keyword>
<dbReference type="SUPFAM" id="SSF58113">
    <property type="entry name" value="Apolipoprotein A-I"/>
    <property type="match status" value="2"/>
</dbReference>
<dbReference type="InterPro" id="IPR000074">
    <property type="entry name" value="ApoA_E"/>
</dbReference>
<feature type="chain" id="PRO_5022755736" evidence="16">
    <location>
        <begin position="18"/>
        <end position="598"/>
    </location>
</feature>
<keyword evidence="13" id="KW-1207">Sterol metabolism</keyword>
<evidence type="ECO:0000256" key="7">
    <source>
        <dbReference type="ARBA" id="ARBA00022729"/>
    </source>
</evidence>
<evidence type="ECO:0000256" key="3">
    <source>
        <dbReference type="ARBA" id="ARBA00022448"/>
    </source>
</evidence>
<dbReference type="InterPro" id="IPR050163">
    <property type="entry name" value="Apolipoprotein_A1/A4/E"/>
</dbReference>
<reference evidence="17 18" key="1">
    <citation type="submission" date="2019-04" db="EMBL/GenBank/DDBJ databases">
        <title>Chromosome genome assembly for Takifugu flavidus.</title>
        <authorList>
            <person name="Xiao S."/>
        </authorList>
    </citation>
    <scope>NUCLEOTIDE SEQUENCE [LARGE SCALE GENOMIC DNA]</scope>
    <source>
        <strain evidence="17">HTHZ2018</strain>
        <tissue evidence="17">Muscle</tissue>
    </source>
</reference>
<keyword evidence="10" id="KW-0445">Lipid transport</keyword>
<keyword evidence="4" id="KW-0964">Secreted</keyword>
<evidence type="ECO:0000256" key="16">
    <source>
        <dbReference type="SAM" id="SignalP"/>
    </source>
</evidence>
<dbReference type="GO" id="GO:0042157">
    <property type="term" value="P:lipoprotein metabolic process"/>
    <property type="evidence" value="ECO:0007669"/>
    <property type="project" value="InterPro"/>
</dbReference>
<evidence type="ECO:0000256" key="2">
    <source>
        <dbReference type="ARBA" id="ARBA00008788"/>
    </source>
</evidence>
<name>A0A5C6MFR1_9TELE</name>
<organism evidence="17 18">
    <name type="scientific">Takifugu flavidus</name>
    <name type="common">sansaifugu</name>
    <dbReference type="NCBI Taxonomy" id="433684"/>
    <lineage>
        <taxon>Eukaryota</taxon>
        <taxon>Metazoa</taxon>
        <taxon>Chordata</taxon>
        <taxon>Craniata</taxon>
        <taxon>Vertebrata</taxon>
        <taxon>Euteleostomi</taxon>
        <taxon>Actinopterygii</taxon>
        <taxon>Neopterygii</taxon>
        <taxon>Teleostei</taxon>
        <taxon>Neoteleostei</taxon>
        <taxon>Acanthomorphata</taxon>
        <taxon>Eupercaria</taxon>
        <taxon>Tetraodontiformes</taxon>
        <taxon>Tetradontoidea</taxon>
        <taxon>Tetraodontidae</taxon>
        <taxon>Takifugu</taxon>
    </lineage>
</organism>
<evidence type="ECO:0000256" key="10">
    <source>
        <dbReference type="ARBA" id="ARBA00023055"/>
    </source>
</evidence>
<evidence type="ECO:0000256" key="13">
    <source>
        <dbReference type="ARBA" id="ARBA00023166"/>
    </source>
</evidence>
<keyword evidence="9" id="KW-0345">HDL</keyword>
<dbReference type="Pfam" id="PF01442">
    <property type="entry name" value="Apolipoprotein"/>
    <property type="match status" value="2"/>
</dbReference>
<protein>
    <submittedName>
        <fullName evidence="17">Apolipoprotein Eb</fullName>
    </submittedName>
</protein>
<dbReference type="Gene3D" id="1.20.120.20">
    <property type="entry name" value="Apolipoprotein"/>
    <property type="match status" value="4"/>
</dbReference>
<comment type="caution">
    <text evidence="17">The sequence shown here is derived from an EMBL/GenBank/DDBJ whole genome shotgun (WGS) entry which is preliminary data.</text>
</comment>
<dbReference type="PROSITE" id="PS51257">
    <property type="entry name" value="PROKAR_LIPOPROTEIN"/>
    <property type="match status" value="1"/>
</dbReference>
<dbReference type="GO" id="GO:0060228">
    <property type="term" value="F:phosphatidylcholine-sterol O-acyltransferase activator activity"/>
    <property type="evidence" value="ECO:0007669"/>
    <property type="project" value="TreeGrafter"/>
</dbReference>
<comment type="subcellular location">
    <subcellularLocation>
        <location evidence="1">Secreted</location>
        <location evidence="1">Extracellular space</location>
        <location evidence="1">Extracellular matrix</location>
    </subcellularLocation>
</comment>
<dbReference type="GO" id="GO:1903561">
    <property type="term" value="C:extracellular vesicle"/>
    <property type="evidence" value="ECO:0007669"/>
    <property type="project" value="TreeGrafter"/>
</dbReference>
<dbReference type="GO" id="GO:0008203">
    <property type="term" value="P:cholesterol metabolic process"/>
    <property type="evidence" value="ECO:0007669"/>
    <property type="project" value="UniProtKB-KW"/>
</dbReference>
<dbReference type="GO" id="GO:0033700">
    <property type="term" value="P:phospholipid efflux"/>
    <property type="evidence" value="ECO:0007669"/>
    <property type="project" value="TreeGrafter"/>
</dbReference>
<accession>A0A5C6MFR1</accession>
<keyword evidence="17" id="KW-0449">Lipoprotein</keyword>
<evidence type="ECO:0000256" key="14">
    <source>
        <dbReference type="ARBA" id="ARBA00023221"/>
    </source>
</evidence>
<dbReference type="GO" id="GO:0034362">
    <property type="term" value="C:low-density lipoprotein particle"/>
    <property type="evidence" value="ECO:0007669"/>
    <property type="project" value="TreeGrafter"/>
</dbReference>
<dbReference type="FunFam" id="1.20.120.20:FF:000007">
    <property type="entry name" value="Apolipoprotein A-IV a"/>
    <property type="match status" value="1"/>
</dbReference>
<dbReference type="PANTHER" id="PTHR18976:SF2">
    <property type="entry name" value="APOLIPOPROTEIN E"/>
    <property type="match status" value="1"/>
</dbReference>
<evidence type="ECO:0000256" key="11">
    <source>
        <dbReference type="ARBA" id="ARBA00023098"/>
    </source>
</evidence>
<dbReference type="GO" id="GO:0005543">
    <property type="term" value="F:phospholipid binding"/>
    <property type="evidence" value="ECO:0007669"/>
    <property type="project" value="TreeGrafter"/>
</dbReference>
<keyword evidence="3" id="KW-0813">Transport</keyword>
<proteinExistence type="inferred from homology"/>
<dbReference type="AlphaFoldDB" id="A0A5C6MFR1"/>
<comment type="similarity">
    <text evidence="2">Belongs to the apolipoprotein A1/A4/E family.</text>
</comment>
<keyword evidence="14" id="KW-0753">Steroid metabolism</keyword>
<evidence type="ECO:0000256" key="1">
    <source>
        <dbReference type="ARBA" id="ARBA00004498"/>
    </source>
</evidence>
<dbReference type="GO" id="GO:0120020">
    <property type="term" value="F:cholesterol transfer activity"/>
    <property type="evidence" value="ECO:0007669"/>
    <property type="project" value="TreeGrafter"/>
</dbReference>
<evidence type="ECO:0000256" key="6">
    <source>
        <dbReference type="ARBA" id="ARBA00022548"/>
    </source>
</evidence>
<keyword evidence="5" id="KW-0272">Extracellular matrix</keyword>
<evidence type="ECO:0000256" key="12">
    <source>
        <dbReference type="ARBA" id="ARBA00023121"/>
    </source>
</evidence>
<sequence length="598" mass="66783">MKVLVVLALAVFSGCQANLFYADAPKPQLEVLTDAFWDYVAKATQTADDTLQMVRKSQFGQDVSARLTESADMASKYAVSIQEQLPPGAQDLITKVTTEADVLRERVTQELSSVRNKLEPYTEDMKAKIQARVEQLKQELAPYADSVDSEALRATLMQKSEELKSSLEQSVKDLQAQLGPYTDDLKLKVDGHLQNFQQNLAPMAEKVQTELNQRAQQVKDMAAPFVDELRDKLDPYAQDLQARLASLLEPDKHPASRSFCPHSREAPSRLPGAFEAGSWEAPGRLLGGSHATLPNNNIPVPVNLPHANTRSSVHSSSVHLKTMNPAALLLALALVCGCSARSVPLAPAQPDHWQGVVNRFWQYITDLSQQSDDVVKTLKTHQISRELDTLITDTMAELTKYKDEVQSRVAPYTESSSGQLSQDMQLLFNKLQKDMTDAKVRSTDYLGELKALMEQNSDDVRDRMSTYTNKLKKRLNKDAEQIHNTIATYMGEIQLRTSQNLENMRGQFEPYLQQGGDTASKKMADLSTVLGSQAESLGQQLETQVEDLKTRLEVTAQELRTSLEGKMDELKDLLSPYATQIRENFESMVDKFKETATN</sequence>
<dbReference type="PANTHER" id="PTHR18976">
    <property type="entry name" value="APOLIPOPROTEIN"/>
    <property type="match status" value="1"/>
</dbReference>
<feature type="signal peptide" evidence="16">
    <location>
        <begin position="1"/>
        <end position="17"/>
    </location>
</feature>
<dbReference type="GO" id="GO:0033344">
    <property type="term" value="P:cholesterol efflux"/>
    <property type="evidence" value="ECO:0007669"/>
    <property type="project" value="TreeGrafter"/>
</dbReference>
<keyword evidence="8" id="KW-0677">Repeat</keyword>
<comment type="function">
    <text evidence="15">Participates in the reverse transport of cholesterol from tissues to the liver for excretion by promoting cholesterol efflux from tissues and by acting as a cofactor for the lecithin cholesterol acyltransferase (LCAT).</text>
</comment>
<evidence type="ECO:0000256" key="15">
    <source>
        <dbReference type="ARBA" id="ARBA00037506"/>
    </source>
</evidence>
<dbReference type="Proteomes" id="UP000324091">
    <property type="component" value="Unassembled WGS sequence"/>
</dbReference>
<keyword evidence="18" id="KW-1185">Reference proteome</keyword>
<evidence type="ECO:0000256" key="9">
    <source>
        <dbReference type="ARBA" id="ARBA00022850"/>
    </source>
</evidence>
<dbReference type="GO" id="GO:0055090">
    <property type="term" value="P:acylglycerol homeostasis"/>
    <property type="evidence" value="ECO:0007669"/>
    <property type="project" value="TreeGrafter"/>
</dbReference>
<gene>
    <name evidence="17" type="ORF">D4764_0047290</name>
</gene>
<keyword evidence="12" id="KW-0446">Lipid-binding</keyword>
<keyword evidence="11" id="KW-0443">Lipid metabolism</keyword>
<evidence type="ECO:0000313" key="17">
    <source>
        <dbReference type="EMBL" id="TWW53431.1"/>
    </source>
</evidence>